<dbReference type="AlphaFoldDB" id="A0A5B7G8M7"/>
<accession>A0A5B7G8M7</accession>
<organism evidence="1 2">
    <name type="scientific">Portunus trituberculatus</name>
    <name type="common">Swimming crab</name>
    <name type="synonym">Neptunus trituberculatus</name>
    <dbReference type="NCBI Taxonomy" id="210409"/>
    <lineage>
        <taxon>Eukaryota</taxon>
        <taxon>Metazoa</taxon>
        <taxon>Ecdysozoa</taxon>
        <taxon>Arthropoda</taxon>
        <taxon>Crustacea</taxon>
        <taxon>Multicrustacea</taxon>
        <taxon>Malacostraca</taxon>
        <taxon>Eumalacostraca</taxon>
        <taxon>Eucarida</taxon>
        <taxon>Decapoda</taxon>
        <taxon>Pleocyemata</taxon>
        <taxon>Brachyura</taxon>
        <taxon>Eubrachyura</taxon>
        <taxon>Portunoidea</taxon>
        <taxon>Portunidae</taxon>
        <taxon>Portuninae</taxon>
        <taxon>Portunus</taxon>
    </lineage>
</organism>
<gene>
    <name evidence="1" type="ORF">E2C01_050564</name>
</gene>
<dbReference type="Proteomes" id="UP000324222">
    <property type="component" value="Unassembled WGS sequence"/>
</dbReference>
<reference evidence="1 2" key="1">
    <citation type="submission" date="2019-05" db="EMBL/GenBank/DDBJ databases">
        <title>Another draft genome of Portunus trituberculatus and its Hox gene families provides insights of decapod evolution.</title>
        <authorList>
            <person name="Jeong J.-H."/>
            <person name="Song I."/>
            <person name="Kim S."/>
            <person name="Choi T."/>
            <person name="Kim D."/>
            <person name="Ryu S."/>
            <person name="Kim W."/>
        </authorList>
    </citation>
    <scope>NUCLEOTIDE SEQUENCE [LARGE SCALE GENOMIC DNA]</scope>
    <source>
        <tissue evidence="1">Muscle</tissue>
    </source>
</reference>
<protein>
    <submittedName>
        <fullName evidence="1">Uncharacterized protein</fullName>
    </submittedName>
</protein>
<dbReference type="EMBL" id="VSRR010014070">
    <property type="protein sequence ID" value="MPC56600.1"/>
    <property type="molecule type" value="Genomic_DNA"/>
</dbReference>
<evidence type="ECO:0000313" key="2">
    <source>
        <dbReference type="Proteomes" id="UP000324222"/>
    </source>
</evidence>
<name>A0A5B7G8M7_PORTR</name>
<sequence>MGSKRNRTAQASSNALGIQTLVFTSRALLISPRKRFRNRFQGSGIRYSPAALYRFHEESVLEPVPTVPPAVGTDSLNT</sequence>
<proteinExistence type="predicted"/>
<keyword evidence="2" id="KW-1185">Reference proteome</keyword>
<comment type="caution">
    <text evidence="1">The sequence shown here is derived from an EMBL/GenBank/DDBJ whole genome shotgun (WGS) entry which is preliminary data.</text>
</comment>
<evidence type="ECO:0000313" key="1">
    <source>
        <dbReference type="EMBL" id="MPC56600.1"/>
    </source>
</evidence>